<evidence type="ECO:0000313" key="5">
    <source>
        <dbReference type="Proteomes" id="UP001178461"/>
    </source>
</evidence>
<name>A0AA35KJV9_9SAUR</name>
<feature type="compositionally biased region" description="Low complexity" evidence="1">
    <location>
        <begin position="191"/>
        <end position="215"/>
    </location>
</feature>
<keyword evidence="2" id="KW-0472">Membrane</keyword>
<dbReference type="EMBL" id="OX395132">
    <property type="protein sequence ID" value="CAI5779570.1"/>
    <property type="molecule type" value="Genomic_DNA"/>
</dbReference>
<feature type="region of interest" description="Disordered" evidence="1">
    <location>
        <begin position="173"/>
        <end position="235"/>
    </location>
</feature>
<proteinExistence type="predicted"/>
<dbReference type="AlphaFoldDB" id="A0AA35KJV9"/>
<evidence type="ECO:0000313" key="4">
    <source>
        <dbReference type="EMBL" id="CAI5779570.1"/>
    </source>
</evidence>
<evidence type="ECO:0000256" key="3">
    <source>
        <dbReference type="SAM" id="SignalP"/>
    </source>
</evidence>
<gene>
    <name evidence="4" type="ORF">PODLI_1B017825</name>
</gene>
<protein>
    <submittedName>
        <fullName evidence="4">Uncharacterized protein</fullName>
    </submittedName>
</protein>
<keyword evidence="2" id="KW-0812">Transmembrane</keyword>
<accession>A0AA35KJV9</accession>
<keyword evidence="5" id="KW-1185">Reference proteome</keyword>
<dbReference type="Proteomes" id="UP001178461">
    <property type="component" value="Chromosome 7"/>
</dbReference>
<keyword evidence="2" id="KW-1133">Transmembrane helix</keyword>
<evidence type="ECO:0000256" key="2">
    <source>
        <dbReference type="SAM" id="Phobius"/>
    </source>
</evidence>
<evidence type="ECO:0000256" key="1">
    <source>
        <dbReference type="SAM" id="MobiDB-lite"/>
    </source>
</evidence>
<reference evidence="4" key="1">
    <citation type="submission" date="2022-12" db="EMBL/GenBank/DDBJ databases">
        <authorList>
            <person name="Alioto T."/>
            <person name="Alioto T."/>
            <person name="Gomez Garrido J."/>
        </authorList>
    </citation>
    <scope>NUCLEOTIDE SEQUENCE</scope>
</reference>
<organism evidence="4 5">
    <name type="scientific">Podarcis lilfordi</name>
    <name type="common">Lilford's wall lizard</name>
    <dbReference type="NCBI Taxonomy" id="74358"/>
    <lineage>
        <taxon>Eukaryota</taxon>
        <taxon>Metazoa</taxon>
        <taxon>Chordata</taxon>
        <taxon>Craniata</taxon>
        <taxon>Vertebrata</taxon>
        <taxon>Euteleostomi</taxon>
        <taxon>Lepidosauria</taxon>
        <taxon>Squamata</taxon>
        <taxon>Bifurcata</taxon>
        <taxon>Unidentata</taxon>
        <taxon>Episquamata</taxon>
        <taxon>Laterata</taxon>
        <taxon>Lacertibaenia</taxon>
        <taxon>Lacertidae</taxon>
        <taxon>Podarcis</taxon>
    </lineage>
</organism>
<feature type="signal peptide" evidence="3">
    <location>
        <begin position="1"/>
        <end position="23"/>
    </location>
</feature>
<keyword evidence="3" id="KW-0732">Signal</keyword>
<sequence>MHCDAALILSACALFVPQSLVESISFQSHSLVWDVSTSPVLGAGSTREKGKLRRGRPRAGLFYVVFGVGTWAFFLSASACGGSAPARSLPVQVPLSWLLQLADPVAMGTRRAEGEGRALPSAAGPAPAPRALLPARLASALLPLPPSRLRQSGEEPRSPAMCVLEAPSQVPGHGCEVRGREAGSACPPPSSSRRPGPRASLLLLLPPSPALHAAGDSSSQTRCRATRTRGGRGGGGGGRGVLLFIAPGKMLQLGERSLATPRTLRMPELQLGLEGKGSVGQEEGAVASNEGPRGGILGSQAGPNSSWPGLCSLGKKTVVNDPGNATALFFDLKWPYCRMLLPGDQECISYTTEGCENRETDLLLLLSRRLRY</sequence>
<feature type="chain" id="PRO_5041443615" evidence="3">
    <location>
        <begin position="24"/>
        <end position="372"/>
    </location>
</feature>
<feature type="transmembrane region" description="Helical" evidence="2">
    <location>
        <begin position="60"/>
        <end position="80"/>
    </location>
</feature>